<evidence type="ECO:0000313" key="1">
    <source>
        <dbReference type="EMBL" id="TKT86516.1"/>
    </source>
</evidence>
<reference evidence="1 2" key="1">
    <citation type="submission" date="2019-05" db="EMBL/GenBank/DDBJ databases">
        <title>Dyadobacter AR-3-8 sp. nov., isolated from arctic soil.</title>
        <authorList>
            <person name="Chaudhary D.K."/>
        </authorList>
    </citation>
    <scope>NUCLEOTIDE SEQUENCE [LARGE SCALE GENOMIC DNA]</scope>
    <source>
        <strain evidence="1 2">AR-3-8</strain>
    </source>
</reference>
<dbReference type="Proteomes" id="UP000304900">
    <property type="component" value="Unassembled WGS sequence"/>
</dbReference>
<dbReference type="RefSeq" id="WP_137344109.1">
    <property type="nucleotide sequence ID" value="NZ_SZVO01000024.1"/>
</dbReference>
<organism evidence="1 2">
    <name type="scientific">Dyadobacter frigoris</name>
    <dbReference type="NCBI Taxonomy" id="2576211"/>
    <lineage>
        <taxon>Bacteria</taxon>
        <taxon>Pseudomonadati</taxon>
        <taxon>Bacteroidota</taxon>
        <taxon>Cytophagia</taxon>
        <taxon>Cytophagales</taxon>
        <taxon>Spirosomataceae</taxon>
        <taxon>Dyadobacter</taxon>
    </lineage>
</organism>
<gene>
    <name evidence="1" type="ORF">FDK13_32040</name>
</gene>
<evidence type="ECO:0000313" key="2">
    <source>
        <dbReference type="Proteomes" id="UP000304900"/>
    </source>
</evidence>
<name>A0A4U6CQU3_9BACT</name>
<sequence length="277" mass="32029">MIRYDTTKWLTHFIHQENKDLSGDEFFEEILSIIRNGNQNTPFLILKQILTDGYLRCSWSERSGKRTIYGLRPAICFTEMPLGAIAEYVKQRDKKYVSEYGIAFLKEELFRAGARPVIYGLTSDPKEASEGDEFFRDGFRNLSSASGIGPSEQYRYVSTNLGGNLNPIDWTHEREWRWIDNLDWLEDFLIQGLPFSIKRSSYTFSKVIIMVKTSKEKEELTNLLKQLPDQESAAGGQLQHSQVKCEKIKILESSIWEKALSENETVKLEDLEELGYV</sequence>
<protein>
    <submittedName>
        <fullName evidence="1">Uncharacterized protein</fullName>
    </submittedName>
</protein>
<accession>A0A4U6CQU3</accession>
<proteinExistence type="predicted"/>
<keyword evidence="2" id="KW-1185">Reference proteome</keyword>
<dbReference type="OrthoDB" id="1099368at2"/>
<comment type="caution">
    <text evidence="1">The sequence shown here is derived from an EMBL/GenBank/DDBJ whole genome shotgun (WGS) entry which is preliminary data.</text>
</comment>
<dbReference type="AlphaFoldDB" id="A0A4U6CQU3"/>
<dbReference type="EMBL" id="SZVO01000024">
    <property type="protein sequence ID" value="TKT86516.1"/>
    <property type="molecule type" value="Genomic_DNA"/>
</dbReference>